<comment type="caution">
    <text evidence="10">The sequence shown here is derived from an EMBL/GenBank/DDBJ whole genome shotgun (WGS) entry which is preliminary data.</text>
</comment>
<feature type="transmembrane region" description="Helical" evidence="8">
    <location>
        <begin position="206"/>
        <end position="225"/>
    </location>
</feature>
<dbReference type="InterPro" id="IPR039261">
    <property type="entry name" value="FNR_nucleotide-bd"/>
</dbReference>
<feature type="transmembrane region" description="Helical" evidence="8">
    <location>
        <begin position="280"/>
        <end position="302"/>
    </location>
</feature>
<feature type="compositionally biased region" description="Polar residues" evidence="7">
    <location>
        <begin position="21"/>
        <end position="31"/>
    </location>
</feature>
<accession>A0A8H7WE17</accession>
<dbReference type="GO" id="GO:0006826">
    <property type="term" value="P:iron ion transport"/>
    <property type="evidence" value="ECO:0007669"/>
    <property type="project" value="TreeGrafter"/>
</dbReference>
<dbReference type="InterPro" id="IPR013130">
    <property type="entry name" value="Fe3_Rdtase_TM_dom"/>
</dbReference>
<dbReference type="PANTHER" id="PTHR32361:SF9">
    <property type="entry name" value="FERRIC REDUCTASE TRANSMEMBRANE COMPONENT 3-RELATED"/>
    <property type="match status" value="1"/>
</dbReference>
<dbReference type="SFLD" id="SFLDS00052">
    <property type="entry name" value="Ferric_Reductase_Domain"/>
    <property type="match status" value="1"/>
</dbReference>
<feature type="transmembrane region" description="Helical" evidence="8">
    <location>
        <begin position="99"/>
        <end position="122"/>
    </location>
</feature>
<dbReference type="GO" id="GO:0015677">
    <property type="term" value="P:copper ion import"/>
    <property type="evidence" value="ECO:0007669"/>
    <property type="project" value="TreeGrafter"/>
</dbReference>
<feature type="compositionally biased region" description="Polar residues" evidence="7">
    <location>
        <begin position="424"/>
        <end position="439"/>
    </location>
</feature>
<dbReference type="AlphaFoldDB" id="A0A8H7WE17"/>
<dbReference type="InterPro" id="IPR051410">
    <property type="entry name" value="Ferric/Cupric_Reductase"/>
</dbReference>
<evidence type="ECO:0000256" key="8">
    <source>
        <dbReference type="SAM" id="Phobius"/>
    </source>
</evidence>
<dbReference type="GO" id="GO:0000293">
    <property type="term" value="F:ferric-chelate reductase activity"/>
    <property type="evidence" value="ECO:0007669"/>
    <property type="project" value="TreeGrafter"/>
</dbReference>
<evidence type="ECO:0000256" key="1">
    <source>
        <dbReference type="ARBA" id="ARBA00004141"/>
    </source>
</evidence>
<dbReference type="GO" id="GO:0006879">
    <property type="term" value="P:intracellular iron ion homeostasis"/>
    <property type="evidence" value="ECO:0007669"/>
    <property type="project" value="TreeGrafter"/>
</dbReference>
<gene>
    <name evidence="10" type="ORF">IFR04_003731</name>
</gene>
<dbReference type="CDD" id="cd06186">
    <property type="entry name" value="NOX_Duox_like_FAD_NADP"/>
    <property type="match status" value="1"/>
</dbReference>
<evidence type="ECO:0000256" key="2">
    <source>
        <dbReference type="ARBA" id="ARBA00022448"/>
    </source>
</evidence>
<feature type="domain" description="Ferric oxidoreductase" evidence="9">
    <location>
        <begin position="208"/>
        <end position="324"/>
    </location>
</feature>
<dbReference type="SFLD" id="SFLDG01168">
    <property type="entry name" value="Ferric_reductase_subgroup_(FRE"/>
    <property type="match status" value="1"/>
</dbReference>
<evidence type="ECO:0000313" key="10">
    <source>
        <dbReference type="EMBL" id="KAG4423094.1"/>
    </source>
</evidence>
<proteinExistence type="predicted"/>
<dbReference type="Proteomes" id="UP000664132">
    <property type="component" value="Unassembled WGS sequence"/>
</dbReference>
<evidence type="ECO:0000256" key="7">
    <source>
        <dbReference type="SAM" id="MobiDB-lite"/>
    </source>
</evidence>
<dbReference type="Gene3D" id="3.40.50.80">
    <property type="entry name" value="Nucleotide-binding domain of ferredoxin-NADP reductase (FNR) module"/>
    <property type="match status" value="2"/>
</dbReference>
<reference evidence="10" key="1">
    <citation type="submission" date="2021-02" db="EMBL/GenBank/DDBJ databases">
        <title>Genome sequence Cadophora malorum strain M34.</title>
        <authorList>
            <person name="Stefanovic E."/>
            <person name="Vu D."/>
            <person name="Scully C."/>
            <person name="Dijksterhuis J."/>
            <person name="Roader J."/>
            <person name="Houbraken J."/>
        </authorList>
    </citation>
    <scope>NUCLEOTIDE SEQUENCE</scope>
    <source>
        <strain evidence="10">M34</strain>
    </source>
</reference>
<dbReference type="PANTHER" id="PTHR32361">
    <property type="entry name" value="FERRIC/CUPRIC REDUCTASE TRANSMEMBRANE COMPONENT"/>
    <property type="match status" value="1"/>
</dbReference>
<keyword evidence="5" id="KW-0406">Ion transport</keyword>
<organism evidence="10 11">
    <name type="scientific">Cadophora malorum</name>
    <dbReference type="NCBI Taxonomy" id="108018"/>
    <lineage>
        <taxon>Eukaryota</taxon>
        <taxon>Fungi</taxon>
        <taxon>Dikarya</taxon>
        <taxon>Ascomycota</taxon>
        <taxon>Pezizomycotina</taxon>
        <taxon>Leotiomycetes</taxon>
        <taxon>Helotiales</taxon>
        <taxon>Ploettnerulaceae</taxon>
        <taxon>Cadophora</taxon>
    </lineage>
</organism>
<dbReference type="GO" id="GO:0005886">
    <property type="term" value="C:plasma membrane"/>
    <property type="evidence" value="ECO:0007669"/>
    <property type="project" value="TreeGrafter"/>
</dbReference>
<feature type="region of interest" description="Disordered" evidence="7">
    <location>
        <begin position="1"/>
        <end position="31"/>
    </location>
</feature>
<evidence type="ECO:0000256" key="4">
    <source>
        <dbReference type="ARBA" id="ARBA00022989"/>
    </source>
</evidence>
<keyword evidence="11" id="KW-1185">Reference proteome</keyword>
<comment type="subcellular location">
    <subcellularLocation>
        <location evidence="1">Membrane</location>
        <topology evidence="1">Multi-pass membrane protein</topology>
    </subcellularLocation>
</comment>
<feature type="transmembrane region" description="Helical" evidence="8">
    <location>
        <begin position="166"/>
        <end position="186"/>
    </location>
</feature>
<evidence type="ECO:0000256" key="6">
    <source>
        <dbReference type="ARBA" id="ARBA00023136"/>
    </source>
</evidence>
<evidence type="ECO:0000256" key="5">
    <source>
        <dbReference type="ARBA" id="ARBA00023065"/>
    </source>
</evidence>
<evidence type="ECO:0000313" key="11">
    <source>
        <dbReference type="Proteomes" id="UP000664132"/>
    </source>
</evidence>
<evidence type="ECO:0000256" key="3">
    <source>
        <dbReference type="ARBA" id="ARBA00022692"/>
    </source>
</evidence>
<sequence length="641" mass="71135">MSYQDALAASRVDETHAASGMNMTSGNTTSGEHLHMRLKSRQHDGHGSSSSSDMQVFDVSSPLPVTVGGKVVLNVTSFVDPETWQMGYNYMYDFEANEAGHSTTTIVITIVGISLPIFLSLLRFSPGLSKSLLWNEIQRRAIYPAAWGSRHRVPVAGAVIPTRGQAMYIFLISFLNLILLLTPYVYHRPQASFLTRGAQTLSIVGNRAGSMAMGNVAVLFLFAARNSPLLYITDWSYGTYLLLHRWLGYWAIIQTIIHSFMLMAYYMSKDMYKAEFARNYWSWGIVATVCVCAMLPFSHLWVRQKFYEFFLLTHIALSLLFLIGYYYHIWFLYTYNWGYEIWMFIAGAIWGLDRVIRVIRMALQGRRTAIVAAIKDVDGDYIRIDIQGTELKGGVAYLCFPTPGWQFWETHPFSVAFNPGSIPEGSSTENHPPASTSEEPTPDQEKSESTINAPPAANTTSTFASHNTTTFIARARTGVTKQLLARVTKENGSARIRVLIDGPYHHSGQVSSQLSPCSSILYIAGGVGITACLPYLKKNRDKSAKLLWSNRKSGLLTELQPVLAALPSNLLVETSIGGRFDLDAVLSKELAGSVKTGNGILGVVVCGPPGMADDVRRKLSQVSTRNVMSRPYVLVDEAFSW</sequence>
<evidence type="ECO:0000259" key="9">
    <source>
        <dbReference type="Pfam" id="PF01794"/>
    </source>
</evidence>
<dbReference type="Pfam" id="PF01794">
    <property type="entry name" value="Ferric_reduct"/>
    <property type="match status" value="1"/>
</dbReference>
<dbReference type="SUPFAM" id="SSF52343">
    <property type="entry name" value="Ferredoxin reductase-like, C-terminal NADP-linked domain"/>
    <property type="match status" value="1"/>
</dbReference>
<feature type="transmembrane region" description="Helical" evidence="8">
    <location>
        <begin position="246"/>
        <end position="268"/>
    </location>
</feature>
<feature type="region of interest" description="Disordered" evidence="7">
    <location>
        <begin position="419"/>
        <end position="464"/>
    </location>
</feature>
<keyword evidence="2" id="KW-0813">Transport</keyword>
<dbReference type="EMBL" id="JAFJYH010000039">
    <property type="protein sequence ID" value="KAG4423094.1"/>
    <property type="molecule type" value="Genomic_DNA"/>
</dbReference>
<feature type="transmembrane region" description="Helical" evidence="8">
    <location>
        <begin position="341"/>
        <end position="359"/>
    </location>
</feature>
<name>A0A8H7WE17_9HELO</name>
<keyword evidence="3 8" id="KW-0812">Transmembrane</keyword>
<keyword evidence="6 8" id="KW-0472">Membrane</keyword>
<protein>
    <recommendedName>
        <fullName evidence="9">Ferric oxidoreductase domain-containing protein</fullName>
    </recommendedName>
</protein>
<dbReference type="OrthoDB" id="167398at2759"/>
<feature type="transmembrane region" description="Helical" evidence="8">
    <location>
        <begin position="309"/>
        <end position="329"/>
    </location>
</feature>
<keyword evidence="4 8" id="KW-1133">Transmembrane helix</keyword>